<dbReference type="EMBL" id="JASSVS010000059">
    <property type="protein sequence ID" value="MDL0434111.1"/>
    <property type="molecule type" value="Genomic_DNA"/>
</dbReference>
<proteinExistence type="predicted"/>
<accession>A0ABT7IIW0</accession>
<evidence type="ECO:0000313" key="2">
    <source>
        <dbReference type="Proteomes" id="UP001227964"/>
    </source>
</evidence>
<reference evidence="1 2" key="1">
    <citation type="submission" date="2023-06" db="EMBL/GenBank/DDBJ databases">
        <title>Marinobacter azerbaijanicus a moderately halophilic, isolated from Urmia Lake in Azerbaijan region of Iran.</title>
        <authorList>
            <person name="Sanchez-Porro C."/>
            <person name="Aghdam E.M."/>
            <person name="Saheb S.M."/>
            <person name="Tarhriz V."/>
            <person name="Kazemi E."/>
            <person name="Ammozegar M.A."/>
            <person name="Ventosa A."/>
            <person name="Hejazi M.S."/>
        </authorList>
    </citation>
    <scope>NUCLEOTIDE SEQUENCE [LARGE SCALE GENOMIC DNA]</scope>
    <source>
        <strain evidence="1 2">TBZ242</strain>
    </source>
</reference>
<keyword evidence="2" id="KW-1185">Reference proteome</keyword>
<comment type="caution">
    <text evidence="1">The sequence shown here is derived from an EMBL/GenBank/DDBJ whole genome shotgun (WGS) entry which is preliminary data.</text>
</comment>
<name>A0ABT7IIW0_9GAMM</name>
<dbReference type="Proteomes" id="UP001227964">
    <property type="component" value="Unassembled WGS sequence"/>
</dbReference>
<evidence type="ECO:0000313" key="1">
    <source>
        <dbReference type="EMBL" id="MDL0434111.1"/>
    </source>
</evidence>
<organism evidence="1 2">
    <name type="scientific">Marinobacter azerbaijanicus</name>
    <dbReference type="NCBI Taxonomy" id="3050455"/>
    <lineage>
        <taxon>Bacteria</taxon>
        <taxon>Pseudomonadati</taxon>
        <taxon>Pseudomonadota</taxon>
        <taxon>Gammaproteobacteria</taxon>
        <taxon>Pseudomonadales</taxon>
        <taxon>Marinobacteraceae</taxon>
        <taxon>Marinobacter</taxon>
    </lineage>
</organism>
<dbReference type="RefSeq" id="WP_285394178.1">
    <property type="nucleotide sequence ID" value="NZ_JASSVS010000059.1"/>
</dbReference>
<protein>
    <submittedName>
        <fullName evidence="1">Uncharacterized protein</fullName>
    </submittedName>
</protein>
<gene>
    <name evidence="1" type="ORF">QPM17_23555</name>
</gene>
<sequence>MWSVEMTRRLEQRLQAHGREPEVYYYEGEDPLPGSAGEIDAAKEHPPWQRQFRNVTDRSWRMLAM</sequence>